<feature type="compositionally biased region" description="Basic residues" evidence="1">
    <location>
        <begin position="64"/>
        <end position="77"/>
    </location>
</feature>
<dbReference type="InParanoid" id="A7TM87"/>
<dbReference type="OrthoDB" id="4036215at2759"/>
<dbReference type="KEGG" id="vpo:Kpol_520p1"/>
<dbReference type="Proteomes" id="UP000000267">
    <property type="component" value="Unassembled WGS sequence"/>
</dbReference>
<organism evidence="3">
    <name type="scientific">Vanderwaltozyma polyspora (strain ATCC 22028 / DSM 70294 / BCRC 21397 / CBS 2163 / NBRC 10782 / NRRL Y-8283 / UCD 57-17)</name>
    <name type="common">Kluyveromyces polysporus</name>
    <dbReference type="NCBI Taxonomy" id="436907"/>
    <lineage>
        <taxon>Eukaryota</taxon>
        <taxon>Fungi</taxon>
        <taxon>Dikarya</taxon>
        <taxon>Ascomycota</taxon>
        <taxon>Saccharomycotina</taxon>
        <taxon>Saccharomycetes</taxon>
        <taxon>Saccharomycetales</taxon>
        <taxon>Saccharomycetaceae</taxon>
        <taxon>Vanderwaltozyma</taxon>
    </lineage>
</organism>
<feature type="region of interest" description="Disordered" evidence="1">
    <location>
        <begin position="64"/>
        <end position="87"/>
    </location>
</feature>
<gene>
    <name evidence="2" type="ORF">Kpol_520p1</name>
</gene>
<dbReference type="HOGENOM" id="CLU_1850037_0_0_1"/>
<sequence length="139" mass="16384">PSLLGPPEEEDLCISSHGSQTNINTKKKNNSNNSNIPRIRPYDILEELAIIDSSTIYNTNYKINKKKKDKNKTKHSTNHSNNNKFKDFTKKERRFLKTINTKLSRYSSNVSSNYKNIDQDYFDKVRFQEISYKFSKTYF</sequence>
<evidence type="ECO:0000313" key="3">
    <source>
        <dbReference type="Proteomes" id="UP000000267"/>
    </source>
</evidence>
<dbReference type="AlphaFoldDB" id="A7TM87"/>
<evidence type="ECO:0000313" key="2">
    <source>
        <dbReference type="EMBL" id="EDO16581.1"/>
    </source>
</evidence>
<protein>
    <submittedName>
        <fullName evidence="2">Uncharacterized protein</fullName>
    </submittedName>
</protein>
<dbReference type="RefSeq" id="XP_001644439.1">
    <property type="nucleotide sequence ID" value="XM_001644389.1"/>
</dbReference>
<reference evidence="2 3" key="1">
    <citation type="journal article" date="2007" name="Proc. Natl. Acad. Sci. U.S.A.">
        <title>Independent sorting-out of thousands of duplicated gene pairs in two yeast species descended from a whole-genome duplication.</title>
        <authorList>
            <person name="Scannell D.R."/>
            <person name="Frank A.C."/>
            <person name="Conant G.C."/>
            <person name="Byrne K.P."/>
            <person name="Woolfit M."/>
            <person name="Wolfe K.H."/>
        </authorList>
    </citation>
    <scope>NUCLEOTIDE SEQUENCE [LARGE SCALE GENOMIC DNA]</scope>
    <source>
        <strain evidence="3">ATCC 22028 / DSM 70294 / BCRC 21397 / CBS 2163 / NBRC 10782 / NRRL Y-8283 / UCD 57-17</strain>
    </source>
</reference>
<dbReference type="GeneID" id="5544741"/>
<dbReference type="EMBL" id="DS480421">
    <property type="protein sequence ID" value="EDO16581.1"/>
    <property type="molecule type" value="Genomic_DNA"/>
</dbReference>
<feature type="region of interest" description="Disordered" evidence="1">
    <location>
        <begin position="1"/>
        <end position="37"/>
    </location>
</feature>
<evidence type="ECO:0000256" key="1">
    <source>
        <dbReference type="SAM" id="MobiDB-lite"/>
    </source>
</evidence>
<proteinExistence type="predicted"/>
<feature type="non-terminal residue" evidence="2">
    <location>
        <position position="1"/>
    </location>
</feature>
<accession>A7TM87</accession>
<name>A7TM87_VANPO</name>
<keyword evidence="3" id="KW-1185">Reference proteome</keyword>